<dbReference type="InterPro" id="IPR036412">
    <property type="entry name" value="HAD-like_sf"/>
</dbReference>
<dbReference type="InterPro" id="IPR005519">
    <property type="entry name" value="Acid_phosphat_B-like"/>
</dbReference>
<protein>
    <submittedName>
        <fullName evidence="4">Acid phosphatase</fullName>
    </submittedName>
</protein>
<evidence type="ECO:0000256" key="1">
    <source>
        <dbReference type="ARBA" id="ARBA00022729"/>
    </source>
</evidence>
<dbReference type="Gene3D" id="3.40.50.1000">
    <property type="entry name" value="HAD superfamily/HAD-like"/>
    <property type="match status" value="1"/>
</dbReference>
<dbReference type="PANTHER" id="PTHR31284:SF10">
    <property type="entry name" value="ACID PHOSPHATASE-LIKE PROTEIN"/>
    <property type="match status" value="1"/>
</dbReference>
<evidence type="ECO:0000313" key="5">
    <source>
        <dbReference type="Proteomes" id="UP000054858"/>
    </source>
</evidence>
<evidence type="ECO:0000256" key="3">
    <source>
        <dbReference type="SAM" id="SignalP"/>
    </source>
</evidence>
<dbReference type="PIRSF" id="PIRSF002674">
    <property type="entry name" value="VSP"/>
    <property type="match status" value="1"/>
</dbReference>
<keyword evidence="1 3" id="KW-0732">Signal</keyword>
<organism evidence="4 5">
    <name type="scientific">Legionella oakridgensis</name>
    <dbReference type="NCBI Taxonomy" id="29423"/>
    <lineage>
        <taxon>Bacteria</taxon>
        <taxon>Pseudomonadati</taxon>
        <taxon>Pseudomonadota</taxon>
        <taxon>Gammaproteobacteria</taxon>
        <taxon>Legionellales</taxon>
        <taxon>Legionellaceae</taxon>
        <taxon>Legionella</taxon>
    </lineage>
</organism>
<dbReference type="Pfam" id="PF03767">
    <property type="entry name" value="Acid_phosphat_B"/>
    <property type="match status" value="1"/>
</dbReference>
<evidence type="ECO:0000313" key="4">
    <source>
        <dbReference type="EMBL" id="KTD44073.1"/>
    </source>
</evidence>
<accession>A0A0W0XHE6</accession>
<dbReference type="PATRIC" id="fig|29423.5.peg.221"/>
<feature type="chain" id="PRO_5006916532" evidence="3">
    <location>
        <begin position="29"/>
        <end position="227"/>
    </location>
</feature>
<dbReference type="InterPro" id="IPR023214">
    <property type="entry name" value="HAD_sf"/>
</dbReference>
<proteinExistence type="predicted"/>
<dbReference type="AlphaFoldDB" id="A0A0W0XHE6"/>
<evidence type="ECO:0000256" key="2">
    <source>
        <dbReference type="ARBA" id="ARBA00023180"/>
    </source>
</evidence>
<dbReference type="SUPFAM" id="SSF56784">
    <property type="entry name" value="HAD-like"/>
    <property type="match status" value="1"/>
</dbReference>
<dbReference type="InterPro" id="IPR014403">
    <property type="entry name" value="APS1/VSP"/>
</dbReference>
<keyword evidence="2" id="KW-0325">Glycoprotein</keyword>
<dbReference type="EMBL" id="LNYP01000004">
    <property type="protein sequence ID" value="KTD44073.1"/>
    <property type="molecule type" value="Genomic_DNA"/>
</dbReference>
<dbReference type="PROSITE" id="PS51257">
    <property type="entry name" value="PROKAR_LIPOPROTEIN"/>
    <property type="match status" value="1"/>
</dbReference>
<feature type="signal peptide" evidence="3">
    <location>
        <begin position="1"/>
        <end position="28"/>
    </location>
</feature>
<gene>
    <name evidence="4" type="ORF">Loak_0215</name>
</gene>
<sequence>MSMNKFQMVTNTLLAIACSFLLTTTSVAEPQNLARLTQEVMAYHDSGEYQKELTEAIIHARNYVMARIKTNQQASRPEKLAIILDIDETSLSNYDKMAARHFVANKEQLHKEILAADAPAIQPMLSFYQEALTHGVTVFFVTGRKESEREATAKNLKLAGYQQWAEIYLKPDNYDKPSIVPFKSNARATIASRGYTIIATIGDQLSDLAGGYAEKGFKLPNPYYYLP</sequence>
<reference evidence="4 5" key="1">
    <citation type="submission" date="2015-11" db="EMBL/GenBank/DDBJ databases">
        <title>Genomic analysis of 38 Legionella species identifies large and diverse effector repertoires.</title>
        <authorList>
            <person name="Burstein D."/>
            <person name="Amaro F."/>
            <person name="Zusman T."/>
            <person name="Lifshitz Z."/>
            <person name="Cohen O."/>
            <person name="Gilbert J.A."/>
            <person name="Pupko T."/>
            <person name="Shuman H.A."/>
            <person name="Segal G."/>
        </authorList>
    </citation>
    <scope>NUCLEOTIDE SEQUENCE [LARGE SCALE GENOMIC DNA]</scope>
    <source>
        <strain evidence="4 5">Oak Ridge-10</strain>
    </source>
</reference>
<name>A0A0W0XHE6_9GAMM</name>
<comment type="caution">
    <text evidence="4">The sequence shown here is derived from an EMBL/GenBank/DDBJ whole genome shotgun (WGS) entry which is preliminary data.</text>
</comment>
<dbReference type="Proteomes" id="UP000054858">
    <property type="component" value="Unassembled WGS sequence"/>
</dbReference>
<dbReference type="PANTHER" id="PTHR31284">
    <property type="entry name" value="ACID PHOSPHATASE-LIKE PROTEIN"/>
    <property type="match status" value="1"/>
</dbReference>